<organism evidence="2 3">
    <name type="scientific">Scrofimicrobium canadense</name>
    <dbReference type="NCBI Taxonomy" id="2652290"/>
    <lineage>
        <taxon>Bacteria</taxon>
        <taxon>Bacillati</taxon>
        <taxon>Actinomycetota</taxon>
        <taxon>Actinomycetes</taxon>
        <taxon>Actinomycetales</taxon>
        <taxon>Actinomycetaceae</taxon>
        <taxon>Scrofimicrobium</taxon>
    </lineage>
</organism>
<dbReference type="InterPro" id="IPR013328">
    <property type="entry name" value="6PGD_dom2"/>
</dbReference>
<dbReference type="EMBL" id="VULO01000001">
    <property type="protein sequence ID" value="MSS83418.1"/>
    <property type="molecule type" value="Genomic_DNA"/>
</dbReference>
<dbReference type="AlphaFoldDB" id="A0A6N7W5K7"/>
<gene>
    <name evidence="2" type="ORF">FYJ24_01290</name>
</gene>
<dbReference type="InterPro" id="IPR013118">
    <property type="entry name" value="Mannitol_DH_C"/>
</dbReference>
<accession>A0A6N7W5K7</accession>
<dbReference type="GO" id="GO:0016491">
    <property type="term" value="F:oxidoreductase activity"/>
    <property type="evidence" value="ECO:0007669"/>
    <property type="project" value="InterPro"/>
</dbReference>
<protein>
    <recommendedName>
        <fullName evidence="1">Mannitol dehydrogenase C-terminal domain-containing protein</fullName>
    </recommendedName>
</protein>
<sequence>MVSDEVLPTIDEDEAALRQFATSILERFDNPYLKHRLADIELNSLSKWKSRNLPVLRDCWESGKEAPKTAFILAALLALYSGQAAHDFQPHDEPGAVEFIRQTFVADELPVWVEGVISKFGLASELSDADAKKLIDVTAENVQCIISLGIRKAIATMLTADGDINHENG</sequence>
<dbReference type="Pfam" id="PF08125">
    <property type="entry name" value="Mannitol_dh_C"/>
    <property type="match status" value="1"/>
</dbReference>
<name>A0A6N7W5K7_9ACTO</name>
<reference evidence="2 3" key="1">
    <citation type="submission" date="2019-08" db="EMBL/GenBank/DDBJ databases">
        <title>In-depth cultivation of the pig gut microbiome towards novel bacterial diversity and tailored functional studies.</title>
        <authorList>
            <person name="Wylensek D."/>
            <person name="Hitch T.C.A."/>
            <person name="Clavel T."/>
        </authorList>
    </citation>
    <scope>NUCLEOTIDE SEQUENCE [LARGE SCALE GENOMIC DNA]</scope>
    <source>
        <strain evidence="2 3">WB03_NA08</strain>
    </source>
</reference>
<feature type="domain" description="Mannitol dehydrogenase C-terminal" evidence="1">
    <location>
        <begin position="2"/>
        <end position="92"/>
    </location>
</feature>
<evidence type="ECO:0000313" key="3">
    <source>
        <dbReference type="Proteomes" id="UP000470875"/>
    </source>
</evidence>
<evidence type="ECO:0000313" key="2">
    <source>
        <dbReference type="EMBL" id="MSS83418.1"/>
    </source>
</evidence>
<dbReference type="Gene3D" id="1.10.1040.10">
    <property type="entry name" value="N-(1-d-carboxylethyl)-l-norvaline Dehydrogenase, domain 2"/>
    <property type="match status" value="1"/>
</dbReference>
<dbReference type="InterPro" id="IPR008927">
    <property type="entry name" value="6-PGluconate_DH-like_C_sf"/>
</dbReference>
<comment type="caution">
    <text evidence="2">The sequence shown here is derived from an EMBL/GenBank/DDBJ whole genome shotgun (WGS) entry which is preliminary data.</text>
</comment>
<dbReference type="SUPFAM" id="SSF48179">
    <property type="entry name" value="6-phosphogluconate dehydrogenase C-terminal domain-like"/>
    <property type="match status" value="1"/>
</dbReference>
<keyword evidence="3" id="KW-1185">Reference proteome</keyword>
<dbReference type="Proteomes" id="UP000470875">
    <property type="component" value="Unassembled WGS sequence"/>
</dbReference>
<evidence type="ECO:0000259" key="1">
    <source>
        <dbReference type="Pfam" id="PF08125"/>
    </source>
</evidence>
<proteinExistence type="predicted"/>